<keyword evidence="2" id="KW-0732">Signal</keyword>
<proteinExistence type="predicted"/>
<dbReference type="PANTHER" id="PTHR40351:SF1">
    <property type="entry name" value="INTRINSICALLY DISORDERED PROTEIN, CLASS C"/>
    <property type="match status" value="1"/>
</dbReference>
<dbReference type="AlphaFoldDB" id="A0A1I7XND4"/>
<sequence>MNRIVAGILCFFSIITSAQYAAWPASSYSPFYQALFSAAQTPVASVRVAPVAASVLPVGTPVITPVRTVRPVVSYASAPVLAPVSRPAVVATPVLNAPTIVATRVVSALAPFAPATYFIGSNKSKKSVKIYLMHSIFLLIIYFKFLLDSFRLD</sequence>
<organism evidence="3 4">
    <name type="scientific">Heterorhabditis bacteriophora</name>
    <name type="common">Entomopathogenic nematode worm</name>
    <dbReference type="NCBI Taxonomy" id="37862"/>
    <lineage>
        <taxon>Eukaryota</taxon>
        <taxon>Metazoa</taxon>
        <taxon>Ecdysozoa</taxon>
        <taxon>Nematoda</taxon>
        <taxon>Chromadorea</taxon>
        <taxon>Rhabditida</taxon>
        <taxon>Rhabditina</taxon>
        <taxon>Rhabditomorpha</taxon>
        <taxon>Strongyloidea</taxon>
        <taxon>Heterorhabditidae</taxon>
        <taxon>Heterorhabditis</taxon>
    </lineage>
</organism>
<dbReference type="WBParaSite" id="Hba_19249">
    <property type="protein sequence ID" value="Hba_19249"/>
    <property type="gene ID" value="Hba_19249"/>
</dbReference>
<accession>A0A1I7XND4</accession>
<keyword evidence="1" id="KW-1133">Transmembrane helix</keyword>
<keyword evidence="1" id="KW-0472">Membrane</keyword>
<evidence type="ECO:0000313" key="3">
    <source>
        <dbReference type="Proteomes" id="UP000095283"/>
    </source>
</evidence>
<feature type="signal peptide" evidence="2">
    <location>
        <begin position="1"/>
        <end position="18"/>
    </location>
</feature>
<evidence type="ECO:0000256" key="2">
    <source>
        <dbReference type="SAM" id="SignalP"/>
    </source>
</evidence>
<keyword evidence="1" id="KW-0812">Transmembrane</keyword>
<name>A0A1I7XND4_HETBA</name>
<dbReference type="PANTHER" id="PTHR40351">
    <property type="entry name" value="PROTEIN CBG19323"/>
    <property type="match status" value="1"/>
</dbReference>
<keyword evidence="3" id="KW-1185">Reference proteome</keyword>
<reference evidence="4" key="1">
    <citation type="submission" date="2016-11" db="UniProtKB">
        <authorList>
            <consortium name="WormBaseParasite"/>
        </authorList>
    </citation>
    <scope>IDENTIFICATION</scope>
</reference>
<evidence type="ECO:0000313" key="4">
    <source>
        <dbReference type="WBParaSite" id="Hba_19249"/>
    </source>
</evidence>
<feature type="transmembrane region" description="Helical" evidence="1">
    <location>
        <begin position="130"/>
        <end position="147"/>
    </location>
</feature>
<evidence type="ECO:0000256" key="1">
    <source>
        <dbReference type="SAM" id="Phobius"/>
    </source>
</evidence>
<dbReference type="Proteomes" id="UP000095283">
    <property type="component" value="Unplaced"/>
</dbReference>
<protein>
    <submittedName>
        <fullName evidence="4">Calphotin-like</fullName>
    </submittedName>
</protein>
<feature type="chain" id="PRO_5009311327" evidence="2">
    <location>
        <begin position="19"/>
        <end position="153"/>
    </location>
</feature>